<dbReference type="EC" id="3.1.3.25" evidence="8"/>
<dbReference type="PROSITE" id="PS00629">
    <property type="entry name" value="IMP_1"/>
    <property type="match status" value="1"/>
</dbReference>
<dbReference type="Proteomes" id="UP000264215">
    <property type="component" value="Unassembled WGS sequence"/>
</dbReference>
<evidence type="ECO:0000256" key="3">
    <source>
        <dbReference type="ARBA" id="ARBA00009759"/>
    </source>
</evidence>
<keyword evidence="6 7" id="KW-0460">Magnesium</keyword>
<evidence type="ECO:0000313" key="9">
    <source>
        <dbReference type="EMBL" id="HCO69086.1"/>
    </source>
</evidence>
<feature type="binding site" evidence="7">
    <location>
        <position position="83"/>
    </location>
    <ligand>
        <name>Mg(2+)</name>
        <dbReference type="ChEBI" id="CHEBI:18420"/>
        <label>1</label>
        <note>catalytic</note>
    </ligand>
</feature>
<dbReference type="Proteomes" id="UP000054260">
    <property type="component" value="Unassembled WGS sequence"/>
</dbReference>
<dbReference type="Pfam" id="PF00459">
    <property type="entry name" value="Inositol_P"/>
    <property type="match status" value="1"/>
</dbReference>
<dbReference type="InterPro" id="IPR033942">
    <property type="entry name" value="IMPase"/>
</dbReference>
<name>A0A101H0L3_9BACT</name>
<keyword evidence="4 7" id="KW-0479">Metal-binding</keyword>
<comment type="caution">
    <text evidence="10">The sequence shown here is derived from an EMBL/GenBank/DDBJ whole genome shotgun (WGS) entry which is preliminary data.</text>
</comment>
<reference evidence="9 12" key="3">
    <citation type="journal article" date="2018" name="Nat. Biotechnol.">
        <title>A standardized bacterial taxonomy based on genome phylogeny substantially revises the tree of life.</title>
        <authorList>
            <person name="Parks D.H."/>
            <person name="Chuvochina M."/>
            <person name="Waite D.W."/>
            <person name="Rinke C."/>
            <person name="Skarshewski A."/>
            <person name="Chaumeil P.A."/>
            <person name="Hugenholtz P."/>
        </authorList>
    </citation>
    <scope>NUCLEOTIDE SEQUENCE [LARGE SCALE GENOMIC DNA]</scope>
    <source>
        <strain evidence="9">UBA9905</strain>
    </source>
</reference>
<evidence type="ECO:0000313" key="11">
    <source>
        <dbReference type="Proteomes" id="UP000054260"/>
    </source>
</evidence>
<dbReference type="Gene3D" id="3.30.540.10">
    <property type="entry name" value="Fructose-1,6-Bisphosphatase, subunit A, domain 1"/>
    <property type="match status" value="1"/>
</dbReference>
<dbReference type="PANTHER" id="PTHR20854">
    <property type="entry name" value="INOSITOL MONOPHOSPHATASE"/>
    <property type="match status" value="1"/>
</dbReference>
<dbReference type="GO" id="GO:0046854">
    <property type="term" value="P:phosphatidylinositol phosphate biosynthetic process"/>
    <property type="evidence" value="ECO:0007669"/>
    <property type="project" value="InterPro"/>
</dbReference>
<reference evidence="10" key="1">
    <citation type="journal article" date="2015" name="MBio">
        <title>Genome-resolved metagenomic analysis reveals roles for candidate phyla and other microbial community members in biogeochemical transformations in oil reservoirs.</title>
        <authorList>
            <person name="Hu P."/>
            <person name="Tom L."/>
            <person name="Singh A."/>
            <person name="Thomas B.C."/>
            <person name="Baker B.J."/>
            <person name="Piceno Y.M."/>
            <person name="Andersen G.L."/>
            <person name="Banfield J.F."/>
        </authorList>
    </citation>
    <scope>NUCLEOTIDE SEQUENCE [LARGE SCALE GENOMIC DNA]</scope>
    <source>
        <strain evidence="10">46_47</strain>
    </source>
</reference>
<accession>A0A101H0L3</accession>
<evidence type="ECO:0000256" key="8">
    <source>
        <dbReference type="RuleBase" id="RU364068"/>
    </source>
</evidence>
<evidence type="ECO:0000256" key="1">
    <source>
        <dbReference type="ARBA" id="ARBA00001033"/>
    </source>
</evidence>
<comment type="similarity">
    <text evidence="3 8">Belongs to the inositol monophosphatase superfamily.</text>
</comment>
<dbReference type="AlphaFoldDB" id="A0A101H0L3"/>
<feature type="binding site" evidence="7">
    <location>
        <position position="211"/>
    </location>
    <ligand>
        <name>Mg(2+)</name>
        <dbReference type="ChEBI" id="CHEBI:18420"/>
        <label>1</label>
        <note>catalytic</note>
    </ligand>
</feature>
<keyword evidence="5 8" id="KW-0378">Hydrolase</keyword>
<dbReference type="InterPro" id="IPR020583">
    <property type="entry name" value="Inositol_monoP_metal-BS"/>
</dbReference>
<proteinExistence type="inferred from homology"/>
<evidence type="ECO:0000256" key="4">
    <source>
        <dbReference type="ARBA" id="ARBA00022723"/>
    </source>
</evidence>
<reference evidence="11" key="2">
    <citation type="journal article" date="2015" name="MBio">
        <title>Genome-Resolved Metagenomic Analysis Reveals Roles for Candidate Phyla and Other Microbial Community Members in Biogeochemical Transformations in Oil Reservoirs.</title>
        <authorList>
            <person name="Hu P."/>
            <person name="Tom L."/>
            <person name="Singh A."/>
            <person name="Thomas B.C."/>
            <person name="Baker B.J."/>
            <person name="Piceno Y.M."/>
            <person name="Andersen G.L."/>
            <person name="Banfield J.F."/>
        </authorList>
    </citation>
    <scope>NUCLEOTIDE SEQUENCE [LARGE SCALE GENOMIC DNA]</scope>
</reference>
<feature type="binding site" evidence="7">
    <location>
        <position position="68"/>
    </location>
    <ligand>
        <name>Mg(2+)</name>
        <dbReference type="ChEBI" id="CHEBI:18420"/>
        <label>1</label>
        <note>catalytic</note>
    </ligand>
</feature>
<dbReference type="GO" id="GO:0008934">
    <property type="term" value="F:inositol monophosphate 1-phosphatase activity"/>
    <property type="evidence" value="ECO:0007669"/>
    <property type="project" value="InterPro"/>
</dbReference>
<evidence type="ECO:0000313" key="10">
    <source>
        <dbReference type="EMBL" id="KUK68138.1"/>
    </source>
</evidence>
<evidence type="ECO:0000256" key="7">
    <source>
        <dbReference type="PIRSR" id="PIRSR600760-2"/>
    </source>
</evidence>
<comment type="cofactor">
    <cofactor evidence="2 7 8">
        <name>Mg(2+)</name>
        <dbReference type="ChEBI" id="CHEBI:18420"/>
    </cofactor>
</comment>
<evidence type="ECO:0000256" key="5">
    <source>
        <dbReference type="ARBA" id="ARBA00022801"/>
    </source>
</evidence>
<dbReference type="GO" id="GO:0007165">
    <property type="term" value="P:signal transduction"/>
    <property type="evidence" value="ECO:0007669"/>
    <property type="project" value="TreeGrafter"/>
</dbReference>
<protein>
    <recommendedName>
        <fullName evidence="8">Inositol-1-monophosphatase</fullName>
        <ecNumber evidence="8">3.1.3.25</ecNumber>
    </recommendedName>
</protein>
<dbReference type="EMBL" id="LGGH01000034">
    <property type="protein sequence ID" value="KUK68138.1"/>
    <property type="molecule type" value="Genomic_DNA"/>
</dbReference>
<evidence type="ECO:0000256" key="6">
    <source>
        <dbReference type="ARBA" id="ARBA00022842"/>
    </source>
</evidence>
<dbReference type="CDD" id="cd01639">
    <property type="entry name" value="IMPase"/>
    <property type="match status" value="1"/>
</dbReference>
<sequence>MDNLLLNTFSRRIRAYLPELWRKVSKEEFSVERKTGYKDIVTSVDLEIEDRLRTFLHDLFPEGDYLGEESGPDVRSSTMWIVDPVDGTTNFSKSNPHYSTQIALYSENRVVLAITYDHNRKETFHAIEGQGAYLNNKRIWVSKTRDLREATSHVGIQYSSETAFERITTRIDRAIKICRGLRITGSACLDFAYVASGRADIFWEETLKPWDVASGVLLVKEAGGFIGSCVEEPFDLFSPNVLVANNSPELVKEFREKVLYD</sequence>
<dbReference type="SUPFAM" id="SSF56655">
    <property type="entry name" value="Carbohydrate phosphatase"/>
    <property type="match status" value="1"/>
</dbReference>
<evidence type="ECO:0000256" key="2">
    <source>
        <dbReference type="ARBA" id="ARBA00001946"/>
    </source>
</evidence>
<dbReference type="InterPro" id="IPR020550">
    <property type="entry name" value="Inositol_monophosphatase_CS"/>
</dbReference>
<dbReference type="PRINTS" id="PR00377">
    <property type="entry name" value="IMPHPHTASES"/>
</dbReference>
<dbReference type="GO" id="GO:0046872">
    <property type="term" value="F:metal ion binding"/>
    <property type="evidence" value="ECO:0007669"/>
    <property type="project" value="UniProtKB-KW"/>
</dbReference>
<dbReference type="EMBL" id="DQBS01000014">
    <property type="protein sequence ID" value="HCO69086.1"/>
    <property type="molecule type" value="Genomic_DNA"/>
</dbReference>
<gene>
    <name evidence="9" type="ORF">DIT26_00615</name>
    <name evidence="10" type="ORF">XD86_0364</name>
</gene>
<dbReference type="PANTHER" id="PTHR20854:SF4">
    <property type="entry name" value="INOSITOL-1-MONOPHOSPHATASE-RELATED"/>
    <property type="match status" value="1"/>
</dbReference>
<feature type="binding site" evidence="7">
    <location>
        <position position="86"/>
    </location>
    <ligand>
        <name>Mg(2+)</name>
        <dbReference type="ChEBI" id="CHEBI:18420"/>
        <label>1</label>
        <note>catalytic</note>
    </ligand>
</feature>
<dbReference type="Gene3D" id="3.40.190.80">
    <property type="match status" value="1"/>
</dbReference>
<dbReference type="PROSITE" id="PS00630">
    <property type="entry name" value="IMP_2"/>
    <property type="match status" value="1"/>
</dbReference>
<dbReference type="PATRIC" id="fig|1236046.6.peg.471"/>
<evidence type="ECO:0000313" key="12">
    <source>
        <dbReference type="Proteomes" id="UP000264215"/>
    </source>
</evidence>
<organism evidence="10 11">
    <name type="scientific">Mesotoga infera</name>
    <dbReference type="NCBI Taxonomy" id="1236046"/>
    <lineage>
        <taxon>Bacteria</taxon>
        <taxon>Thermotogati</taxon>
        <taxon>Thermotogota</taxon>
        <taxon>Thermotogae</taxon>
        <taxon>Kosmotogales</taxon>
        <taxon>Kosmotogaceae</taxon>
        <taxon>Mesotoga</taxon>
    </lineage>
</organism>
<comment type="catalytic activity">
    <reaction evidence="1 8">
        <text>a myo-inositol phosphate + H2O = myo-inositol + phosphate</text>
        <dbReference type="Rhea" id="RHEA:24056"/>
        <dbReference type="ChEBI" id="CHEBI:15377"/>
        <dbReference type="ChEBI" id="CHEBI:17268"/>
        <dbReference type="ChEBI" id="CHEBI:43474"/>
        <dbReference type="ChEBI" id="CHEBI:84139"/>
        <dbReference type="EC" id="3.1.3.25"/>
    </reaction>
</comment>
<dbReference type="InterPro" id="IPR000760">
    <property type="entry name" value="Inositol_monophosphatase-like"/>
</dbReference>
<dbReference type="GO" id="GO:0006020">
    <property type="term" value="P:inositol metabolic process"/>
    <property type="evidence" value="ECO:0007669"/>
    <property type="project" value="TreeGrafter"/>
</dbReference>